<evidence type="ECO:0000313" key="4">
    <source>
        <dbReference type="Proteomes" id="UP000784294"/>
    </source>
</evidence>
<sequence length="144" mass="17197">MLQKDKLEALCRELQRQNNSIKEECLSRTRIEEERRKAVADKFQASISDIQEQLNAYQTRNTELRNENVLQTKELEAKLADAKRHKTECLLDQEKARADHQLARTNEETKLMSDRMNMHLQMEEQLKKQVNDYHYDYFGTLRVI</sequence>
<dbReference type="Pfam" id="PF09728">
    <property type="entry name" value="Taxilin"/>
    <property type="match status" value="1"/>
</dbReference>
<protein>
    <submittedName>
        <fullName evidence="3">Uncharacterized protein</fullName>
    </submittedName>
</protein>
<feature type="coiled-coil region" evidence="2">
    <location>
        <begin position="4"/>
        <end position="74"/>
    </location>
</feature>
<evidence type="ECO:0000256" key="2">
    <source>
        <dbReference type="SAM" id="Coils"/>
    </source>
</evidence>
<dbReference type="PANTHER" id="PTHR16127">
    <property type="entry name" value="TAXILIN"/>
    <property type="match status" value="1"/>
</dbReference>
<gene>
    <name evidence="3" type="ORF">PXEA_LOCUS15006</name>
</gene>
<evidence type="ECO:0000313" key="3">
    <source>
        <dbReference type="EMBL" id="VEL21566.1"/>
    </source>
</evidence>
<dbReference type="AlphaFoldDB" id="A0A3S5AP59"/>
<proteinExistence type="inferred from homology"/>
<reference evidence="3" key="1">
    <citation type="submission" date="2018-11" db="EMBL/GenBank/DDBJ databases">
        <authorList>
            <consortium name="Pathogen Informatics"/>
        </authorList>
    </citation>
    <scope>NUCLEOTIDE SEQUENCE</scope>
</reference>
<dbReference type="Proteomes" id="UP000784294">
    <property type="component" value="Unassembled WGS sequence"/>
</dbReference>
<dbReference type="OrthoDB" id="425555at2759"/>
<dbReference type="GO" id="GO:0019905">
    <property type="term" value="F:syntaxin binding"/>
    <property type="evidence" value="ECO:0007669"/>
    <property type="project" value="InterPro"/>
</dbReference>
<name>A0A3S5AP59_9PLAT</name>
<comment type="caution">
    <text evidence="3">The sequence shown here is derived from an EMBL/GenBank/DDBJ whole genome shotgun (WGS) entry which is preliminary data.</text>
</comment>
<dbReference type="InterPro" id="IPR026183">
    <property type="entry name" value="Taxilin_fam"/>
</dbReference>
<evidence type="ECO:0000256" key="1">
    <source>
        <dbReference type="ARBA" id="ARBA00009550"/>
    </source>
</evidence>
<comment type="similarity">
    <text evidence="1">Belongs to the taxilin family.</text>
</comment>
<organism evidence="3 4">
    <name type="scientific">Protopolystoma xenopodis</name>
    <dbReference type="NCBI Taxonomy" id="117903"/>
    <lineage>
        <taxon>Eukaryota</taxon>
        <taxon>Metazoa</taxon>
        <taxon>Spiralia</taxon>
        <taxon>Lophotrochozoa</taxon>
        <taxon>Platyhelminthes</taxon>
        <taxon>Monogenea</taxon>
        <taxon>Polyopisthocotylea</taxon>
        <taxon>Polystomatidea</taxon>
        <taxon>Polystomatidae</taxon>
        <taxon>Protopolystoma</taxon>
    </lineage>
</organism>
<keyword evidence="4" id="KW-1185">Reference proteome</keyword>
<accession>A0A3S5AP59</accession>
<dbReference type="EMBL" id="CAAALY010051967">
    <property type="protein sequence ID" value="VEL21566.1"/>
    <property type="molecule type" value="Genomic_DNA"/>
</dbReference>
<keyword evidence="2" id="KW-0175">Coiled coil</keyword>
<dbReference type="PANTHER" id="PTHR16127:SF13">
    <property type="entry name" value="GH01188P"/>
    <property type="match status" value="1"/>
</dbReference>